<reference evidence="2 3" key="2">
    <citation type="submission" date="2018-11" db="EMBL/GenBank/DDBJ databases">
        <authorList>
            <consortium name="Pathogen Informatics"/>
        </authorList>
    </citation>
    <scope>NUCLEOTIDE SEQUENCE [LARGE SCALE GENOMIC DNA]</scope>
    <source>
        <strain evidence="2 3">MHpl1</strain>
    </source>
</reference>
<dbReference type="OrthoDB" id="5792300at2759"/>
<protein>
    <submittedName>
        <fullName evidence="4">EB domain-containing protein</fullName>
    </submittedName>
</protein>
<accession>A0A0N4WJA4</accession>
<organism evidence="4">
    <name type="scientific">Haemonchus placei</name>
    <name type="common">Barber's pole worm</name>
    <dbReference type="NCBI Taxonomy" id="6290"/>
    <lineage>
        <taxon>Eukaryota</taxon>
        <taxon>Metazoa</taxon>
        <taxon>Ecdysozoa</taxon>
        <taxon>Nematoda</taxon>
        <taxon>Chromadorea</taxon>
        <taxon>Rhabditida</taxon>
        <taxon>Rhabditina</taxon>
        <taxon>Rhabditomorpha</taxon>
        <taxon>Strongyloidea</taxon>
        <taxon>Trichostrongylidae</taxon>
        <taxon>Haemonchus</taxon>
    </lineage>
</organism>
<dbReference type="Proteomes" id="UP000268014">
    <property type="component" value="Unassembled WGS sequence"/>
</dbReference>
<dbReference type="AlphaFoldDB" id="A0A0N4WJA4"/>
<evidence type="ECO:0000313" key="2">
    <source>
        <dbReference type="EMBL" id="VDO41916.1"/>
    </source>
</evidence>
<dbReference type="EMBL" id="UZAF01017464">
    <property type="protein sequence ID" value="VDO41916.1"/>
    <property type="molecule type" value="Genomic_DNA"/>
</dbReference>
<evidence type="ECO:0000313" key="4">
    <source>
        <dbReference type="WBParaSite" id="HPLM_0001108301-mRNA-1"/>
    </source>
</evidence>
<proteinExistence type="predicted"/>
<reference evidence="4" key="1">
    <citation type="submission" date="2017-02" db="UniProtKB">
        <authorList>
            <consortium name="WormBaseParasite"/>
        </authorList>
    </citation>
    <scope>IDENTIFICATION</scope>
</reference>
<name>A0A0N4WJA4_HAEPC</name>
<feature type="transmembrane region" description="Helical" evidence="1">
    <location>
        <begin position="12"/>
        <end position="32"/>
    </location>
</feature>
<evidence type="ECO:0000313" key="3">
    <source>
        <dbReference type="Proteomes" id="UP000268014"/>
    </source>
</evidence>
<feature type="transmembrane region" description="Helical" evidence="1">
    <location>
        <begin position="76"/>
        <end position="99"/>
    </location>
</feature>
<keyword evidence="1" id="KW-1133">Transmembrane helix</keyword>
<keyword evidence="1" id="KW-0812">Transmembrane</keyword>
<dbReference type="PROSITE" id="PS51257">
    <property type="entry name" value="PROKAR_LIPOPROTEIN"/>
    <property type="match status" value="1"/>
</dbReference>
<dbReference type="WBParaSite" id="HPLM_0001108301-mRNA-1">
    <property type="protein sequence ID" value="HPLM_0001108301-mRNA-1"/>
    <property type="gene ID" value="HPLM_0001108301"/>
</dbReference>
<evidence type="ECO:0000256" key="1">
    <source>
        <dbReference type="SAM" id="Phobius"/>
    </source>
</evidence>
<gene>
    <name evidence="2" type="ORF">HPLM_LOCUS11075</name>
</gene>
<keyword evidence="3" id="KW-1185">Reference proteome</keyword>
<keyword evidence="1" id="KW-0472">Membrane</keyword>
<sequence>MLKRHFSSILHFAPLVFSASACISVLFAIRIFSNVPCRAIPVCPQGSACFSMGVCGAWYLSECTEITCCESYRFRLYILLFSILCVLAALLVGATWLLLEFRPSYRNRIRRTDSEQARIEMKSFEETRYLRRYSELKYGRY</sequence>